<dbReference type="InterPro" id="IPR000383">
    <property type="entry name" value="Xaa-Pro-like_dom"/>
</dbReference>
<dbReference type="OrthoDB" id="416441at2759"/>
<comment type="caution">
    <text evidence="3">The sequence shown here is derived from an EMBL/GenBank/DDBJ whole genome shotgun (WGS) entry which is preliminary data.</text>
</comment>
<dbReference type="Gene3D" id="2.60.120.260">
    <property type="entry name" value="Galactose-binding domain-like"/>
    <property type="match status" value="1"/>
</dbReference>
<keyword evidence="4" id="KW-1185">Reference proteome</keyword>
<evidence type="ECO:0000313" key="4">
    <source>
        <dbReference type="Proteomes" id="UP000023152"/>
    </source>
</evidence>
<dbReference type="SUPFAM" id="SSF49785">
    <property type="entry name" value="Galactose-binding domain-like"/>
    <property type="match status" value="1"/>
</dbReference>
<sequence>MMFPEPRIFHPPYSTIYESSPYSENDLIKPDSDYFTSLGYVYIGQESRGLQGSGGNYSFWRTAGNDSLDTILWWKTYSQGWGNGQLAVAGISADCITQYADVTGVTQSGYWPNGNYSYFEDLFRYIRTGVLALGSALGRQTVFQGGAYRQGLVSGWLQDLGEAQMIQTIWEHEAWDYWWYPLQGSYENQWAMYNTTAINFAGWYDIFSSPQIWTVDAVNTTAQPGARGQQLLFVDPGGHCVIGDIPWVEDLLGWEYMLAEIAPLVLARVFESSLNGKPFNVHDYVDWNVFFYVLGPGIIETGLFWVKAESFPPFTNTNWYFAPGGKLSPSQPTSTTSTVTTYKYDPFNPVPTWGGNNLIIQPCGPQNQNVVESNRTDVLHFDSANITDTFALVGMISVNLFVSSSAPDTDFTAKLIDIFPDGRAMLVQDSIIRMRWRNGPFSTQNAPPMQSNETYNVTIDVGFMSYIFNAGHKIRVSISSSNYPRFSANYNSGLNMIYGNKSAQVAMNSIHYGSILNPSHVTLPIVSLQWLEDRKVVLEDLHEKLDEREQEWKNLGFDIKRFARDMKKKIFNKKL</sequence>
<name>X6NJS1_RETFI</name>
<reference evidence="3 4" key="1">
    <citation type="journal article" date="2013" name="Curr. Biol.">
        <title>The Genome of the Foraminiferan Reticulomyxa filosa.</title>
        <authorList>
            <person name="Glockner G."/>
            <person name="Hulsmann N."/>
            <person name="Schleicher M."/>
            <person name="Noegel A.A."/>
            <person name="Eichinger L."/>
            <person name="Gallinger C."/>
            <person name="Pawlowski J."/>
            <person name="Sierra R."/>
            <person name="Euteneuer U."/>
            <person name="Pillet L."/>
            <person name="Moustafa A."/>
            <person name="Platzer M."/>
            <person name="Groth M."/>
            <person name="Szafranski K."/>
            <person name="Schliwa M."/>
        </authorList>
    </citation>
    <scope>NUCLEOTIDE SEQUENCE [LARGE SCALE GENOMIC DNA]</scope>
</reference>
<feature type="domain" description="Xaa-Pro dipeptidyl-peptidase C-terminal" evidence="2">
    <location>
        <begin position="288"/>
        <end position="522"/>
    </location>
</feature>
<proteinExistence type="predicted"/>
<dbReference type="GO" id="GO:0008239">
    <property type="term" value="F:dipeptidyl-peptidase activity"/>
    <property type="evidence" value="ECO:0007669"/>
    <property type="project" value="InterPro"/>
</dbReference>
<dbReference type="SMART" id="SM00939">
    <property type="entry name" value="PepX_C"/>
    <property type="match status" value="1"/>
</dbReference>
<evidence type="ECO:0000256" key="1">
    <source>
        <dbReference type="ARBA" id="ARBA00022801"/>
    </source>
</evidence>
<dbReference type="Gene3D" id="3.40.50.1820">
    <property type="entry name" value="alpha/beta hydrolase"/>
    <property type="match status" value="1"/>
</dbReference>
<dbReference type="InterPro" id="IPR005674">
    <property type="entry name" value="CocE/Ser_esterase"/>
</dbReference>
<organism evidence="3 4">
    <name type="scientific">Reticulomyxa filosa</name>
    <dbReference type="NCBI Taxonomy" id="46433"/>
    <lineage>
        <taxon>Eukaryota</taxon>
        <taxon>Sar</taxon>
        <taxon>Rhizaria</taxon>
        <taxon>Retaria</taxon>
        <taxon>Foraminifera</taxon>
        <taxon>Monothalamids</taxon>
        <taxon>Reticulomyxidae</taxon>
        <taxon>Reticulomyxa</taxon>
    </lineage>
</organism>
<dbReference type="Pfam" id="PF08530">
    <property type="entry name" value="PepX_C"/>
    <property type="match status" value="1"/>
</dbReference>
<dbReference type="Pfam" id="PF02129">
    <property type="entry name" value="Peptidase_S15"/>
    <property type="match status" value="1"/>
</dbReference>
<dbReference type="InterPro" id="IPR013736">
    <property type="entry name" value="Xaa-Pro_dipept_C"/>
</dbReference>
<gene>
    <name evidence="3" type="ORF">RFI_11172</name>
</gene>
<evidence type="ECO:0000313" key="3">
    <source>
        <dbReference type="EMBL" id="ETO25964.1"/>
    </source>
</evidence>
<dbReference type="Proteomes" id="UP000023152">
    <property type="component" value="Unassembled WGS sequence"/>
</dbReference>
<evidence type="ECO:0000259" key="2">
    <source>
        <dbReference type="SMART" id="SM00939"/>
    </source>
</evidence>
<accession>X6NJS1</accession>
<dbReference type="OMA" id="MVTGWWD"/>
<dbReference type="EMBL" id="ASPP01008177">
    <property type="protein sequence ID" value="ETO25964.1"/>
    <property type="molecule type" value="Genomic_DNA"/>
</dbReference>
<dbReference type="SUPFAM" id="SSF53474">
    <property type="entry name" value="alpha/beta-Hydrolases"/>
    <property type="match status" value="1"/>
</dbReference>
<dbReference type="InterPro" id="IPR029058">
    <property type="entry name" value="AB_hydrolase_fold"/>
</dbReference>
<dbReference type="InterPro" id="IPR008979">
    <property type="entry name" value="Galactose-bd-like_sf"/>
</dbReference>
<dbReference type="NCBIfam" id="TIGR00976">
    <property type="entry name" value="CocE_NonD"/>
    <property type="match status" value="1"/>
</dbReference>
<keyword evidence="1" id="KW-0378">Hydrolase</keyword>
<protein>
    <submittedName>
        <fullName evidence="3">Peptidase S15</fullName>
    </submittedName>
</protein>
<dbReference type="AlphaFoldDB" id="X6NJS1"/>